<dbReference type="InterPro" id="IPR050109">
    <property type="entry name" value="HTH-type_TetR-like_transc_reg"/>
</dbReference>
<comment type="caution">
    <text evidence="7">The sequence shown here is derived from an EMBL/GenBank/DDBJ whole genome shotgun (WGS) entry which is preliminary data.</text>
</comment>
<dbReference type="InterPro" id="IPR036271">
    <property type="entry name" value="Tet_transcr_reg_TetR-rel_C_sf"/>
</dbReference>
<dbReference type="PROSITE" id="PS50977">
    <property type="entry name" value="HTH_TETR_2"/>
    <property type="match status" value="1"/>
</dbReference>
<evidence type="ECO:0000256" key="3">
    <source>
        <dbReference type="ARBA" id="ARBA00023163"/>
    </source>
</evidence>
<dbReference type="RefSeq" id="WP_284100918.1">
    <property type="nucleotide sequence ID" value="NZ_JARRAF010000011.1"/>
</dbReference>
<sequence length="214" mass="23731">MTQQPDHESASNPRWQRRKEARPTEIVEAALKLFVERGFAATKLDEVARAAGVTKGTLYLYFDSKEALFKAVVQETLLPNITSAEHVVADYQGDAASLLLHLLTIWAERLATTPTGGISKLMVAEAANFPELARFYYDEVVVRSTRLFTAVIERGIAEGTFRPVDAYLAAREISAPIVMASTWAHAFGPLGCEGVEIRSFARFHFDVLMNGIRQ</sequence>
<evidence type="ECO:0000256" key="5">
    <source>
        <dbReference type="SAM" id="MobiDB-lite"/>
    </source>
</evidence>
<dbReference type="PANTHER" id="PTHR30055:SF223">
    <property type="entry name" value="HTH-TYPE TRANSCRIPTIONAL REGULATOR UIDR"/>
    <property type="match status" value="1"/>
</dbReference>
<gene>
    <name evidence="7" type="ORF">PZA18_11135</name>
</gene>
<dbReference type="PANTHER" id="PTHR30055">
    <property type="entry name" value="HTH-TYPE TRANSCRIPTIONAL REGULATOR RUTR"/>
    <property type="match status" value="1"/>
</dbReference>
<feature type="domain" description="HTH tetR-type" evidence="6">
    <location>
        <begin position="20"/>
        <end position="80"/>
    </location>
</feature>
<dbReference type="InterPro" id="IPR009057">
    <property type="entry name" value="Homeodomain-like_sf"/>
</dbReference>
<name>A0ABT7DX09_9NEIS</name>
<dbReference type="InterPro" id="IPR011075">
    <property type="entry name" value="TetR_C"/>
</dbReference>
<dbReference type="Pfam" id="PF00440">
    <property type="entry name" value="TetR_N"/>
    <property type="match status" value="1"/>
</dbReference>
<dbReference type="EMBL" id="JARRAF010000011">
    <property type="protein sequence ID" value="MDK2124605.1"/>
    <property type="molecule type" value="Genomic_DNA"/>
</dbReference>
<evidence type="ECO:0000313" key="7">
    <source>
        <dbReference type="EMBL" id="MDK2124605.1"/>
    </source>
</evidence>
<keyword evidence="3" id="KW-0804">Transcription</keyword>
<evidence type="ECO:0000256" key="4">
    <source>
        <dbReference type="PROSITE-ProRule" id="PRU00335"/>
    </source>
</evidence>
<dbReference type="Proteomes" id="UP001172778">
    <property type="component" value="Unassembled WGS sequence"/>
</dbReference>
<reference evidence="7" key="1">
    <citation type="submission" date="2023-03" db="EMBL/GenBank/DDBJ databases">
        <title>Chitinimonas shenzhenensis gen. nov., sp. nov., a novel member of family Burkholderiaceae isolated from activated sludge collected in Shen Zhen, China.</title>
        <authorList>
            <person name="Wang X."/>
        </authorList>
    </citation>
    <scope>NUCLEOTIDE SEQUENCE</scope>
    <source>
        <strain evidence="7">DQS-5</strain>
    </source>
</reference>
<evidence type="ECO:0000256" key="2">
    <source>
        <dbReference type="ARBA" id="ARBA00023125"/>
    </source>
</evidence>
<organism evidence="7 8">
    <name type="scientific">Parachitinimonas caeni</name>
    <dbReference type="NCBI Taxonomy" id="3031301"/>
    <lineage>
        <taxon>Bacteria</taxon>
        <taxon>Pseudomonadati</taxon>
        <taxon>Pseudomonadota</taxon>
        <taxon>Betaproteobacteria</taxon>
        <taxon>Neisseriales</taxon>
        <taxon>Chitinibacteraceae</taxon>
        <taxon>Parachitinimonas</taxon>
    </lineage>
</organism>
<evidence type="ECO:0000259" key="6">
    <source>
        <dbReference type="PROSITE" id="PS50977"/>
    </source>
</evidence>
<keyword evidence="2 4" id="KW-0238">DNA-binding</keyword>
<keyword evidence="8" id="KW-1185">Reference proteome</keyword>
<feature type="DNA-binding region" description="H-T-H motif" evidence="4">
    <location>
        <begin position="43"/>
        <end position="62"/>
    </location>
</feature>
<evidence type="ECO:0000256" key="1">
    <source>
        <dbReference type="ARBA" id="ARBA00023015"/>
    </source>
</evidence>
<dbReference type="Gene3D" id="1.10.357.10">
    <property type="entry name" value="Tetracycline Repressor, domain 2"/>
    <property type="match status" value="1"/>
</dbReference>
<dbReference type="Pfam" id="PF16859">
    <property type="entry name" value="TetR_C_11"/>
    <property type="match status" value="1"/>
</dbReference>
<feature type="region of interest" description="Disordered" evidence="5">
    <location>
        <begin position="1"/>
        <end position="21"/>
    </location>
</feature>
<proteinExistence type="predicted"/>
<evidence type="ECO:0000313" key="8">
    <source>
        <dbReference type="Proteomes" id="UP001172778"/>
    </source>
</evidence>
<keyword evidence="1" id="KW-0805">Transcription regulation</keyword>
<dbReference type="SUPFAM" id="SSF46689">
    <property type="entry name" value="Homeodomain-like"/>
    <property type="match status" value="1"/>
</dbReference>
<dbReference type="InterPro" id="IPR001647">
    <property type="entry name" value="HTH_TetR"/>
</dbReference>
<dbReference type="PRINTS" id="PR00455">
    <property type="entry name" value="HTHTETR"/>
</dbReference>
<accession>A0ABT7DX09</accession>
<dbReference type="SUPFAM" id="SSF48498">
    <property type="entry name" value="Tetracyclin repressor-like, C-terminal domain"/>
    <property type="match status" value="1"/>
</dbReference>
<protein>
    <submittedName>
        <fullName evidence="7">TetR/AcrR family transcriptional regulator</fullName>
    </submittedName>
</protein>